<evidence type="ECO:0000313" key="3">
    <source>
        <dbReference type="Proteomes" id="UP000029964"/>
    </source>
</evidence>
<evidence type="ECO:0000313" key="2">
    <source>
        <dbReference type="EMBL" id="KFH41459.1"/>
    </source>
</evidence>
<dbReference type="Proteomes" id="UP000029964">
    <property type="component" value="Unassembled WGS sequence"/>
</dbReference>
<keyword evidence="3" id="KW-1185">Reference proteome</keyword>
<dbReference type="Pfam" id="PF00106">
    <property type="entry name" value="adh_short"/>
    <property type="match status" value="1"/>
</dbReference>
<dbReference type="Gene3D" id="3.40.50.720">
    <property type="entry name" value="NAD(P)-binding Rossmann-like Domain"/>
    <property type="match status" value="1"/>
</dbReference>
<dbReference type="EMBL" id="JPKY01000128">
    <property type="protein sequence ID" value="KFH41459.1"/>
    <property type="molecule type" value="Genomic_DNA"/>
</dbReference>
<protein>
    <submittedName>
        <fullName evidence="2">Retinol dehydrogenase-like protein</fullName>
    </submittedName>
</protein>
<dbReference type="PRINTS" id="PR00081">
    <property type="entry name" value="GDHRDH"/>
</dbReference>
<name>A0A086SWH7_HAPC1</name>
<accession>A0A086SWH7</accession>
<dbReference type="HOGENOM" id="CLU_010194_44_4_1"/>
<dbReference type="SUPFAM" id="SSF51735">
    <property type="entry name" value="NAD(P)-binding Rossmann-fold domains"/>
    <property type="match status" value="1"/>
</dbReference>
<gene>
    <name evidence="2" type="ORF">ACRE_078380</name>
</gene>
<comment type="caution">
    <text evidence="2">The sequence shown here is derived from an EMBL/GenBank/DDBJ whole genome shotgun (WGS) entry which is preliminary data.</text>
</comment>
<dbReference type="InterPro" id="IPR036291">
    <property type="entry name" value="NAD(P)-bd_dom_sf"/>
</dbReference>
<dbReference type="GO" id="GO:0016491">
    <property type="term" value="F:oxidoreductase activity"/>
    <property type="evidence" value="ECO:0007669"/>
    <property type="project" value="UniProtKB-KW"/>
</dbReference>
<dbReference type="AlphaFoldDB" id="A0A086SWH7"/>
<reference evidence="3" key="1">
    <citation type="journal article" date="2014" name="Genome Announc.">
        <title>Genome sequence and annotation of Acremonium chrysogenum, producer of the beta-lactam antibiotic cephalosporin C.</title>
        <authorList>
            <person name="Terfehr D."/>
            <person name="Dahlmann T.A."/>
            <person name="Specht T."/>
            <person name="Zadra I."/>
            <person name="Kuernsteiner H."/>
            <person name="Kueck U."/>
        </authorList>
    </citation>
    <scope>NUCLEOTIDE SEQUENCE [LARGE SCALE GENOMIC DNA]</scope>
    <source>
        <strain evidence="3">ATCC 11550 / CBS 779.69 / DSM 880 / IAM 14645 / JCM 23072 / IMI 49137</strain>
    </source>
</reference>
<evidence type="ECO:0000256" key="1">
    <source>
        <dbReference type="ARBA" id="ARBA00023002"/>
    </source>
</evidence>
<dbReference type="PANTHER" id="PTHR43157:SF31">
    <property type="entry name" value="PHOSPHATIDYLINOSITOL-GLYCAN BIOSYNTHESIS CLASS F PROTEIN"/>
    <property type="match status" value="1"/>
</dbReference>
<dbReference type="InterPro" id="IPR002347">
    <property type="entry name" value="SDR_fam"/>
</dbReference>
<keyword evidence="1" id="KW-0560">Oxidoreductase</keyword>
<dbReference type="STRING" id="857340.A0A086SWH7"/>
<sequence length="330" mass="35772">MGGDAGSLSFLRFICNQLFGRLPVPTTSFEGKTVIVTGSNVGLGLEASRHIVRLGAAKLIMACRSTGKGEAAARSVEESTGCAPGTIEVWPMDLSSYDSVKAFAARVTQELDRVDVLLANAAVAMMQWEWTEDNETNITVNVVSTILLALLVLPKMKDTATRYNTRPTLTFVSSETHAMVDFPDAGASEGIFQSLNDRSKADMATRYPTSKLVLNFAVREMTSRRPREAYPVTINYINPGLCQSELSRHAGLEVTIPKMLLGRTTEQGARTLVAGACGGPETHGQYMDMCVVAEPGTMLTRPGAEETQTRVWDELMVKLDEVEPGVFGNL</sequence>
<dbReference type="PANTHER" id="PTHR43157">
    <property type="entry name" value="PHOSPHATIDYLINOSITOL-GLYCAN BIOSYNTHESIS CLASS F PROTEIN-RELATED"/>
    <property type="match status" value="1"/>
</dbReference>
<organism evidence="2 3">
    <name type="scientific">Hapsidospora chrysogenum (strain ATCC 11550 / CBS 779.69 / DSM 880 / IAM 14645 / JCM 23072 / IMI 49137)</name>
    <name type="common">Acremonium chrysogenum</name>
    <dbReference type="NCBI Taxonomy" id="857340"/>
    <lineage>
        <taxon>Eukaryota</taxon>
        <taxon>Fungi</taxon>
        <taxon>Dikarya</taxon>
        <taxon>Ascomycota</taxon>
        <taxon>Pezizomycotina</taxon>
        <taxon>Sordariomycetes</taxon>
        <taxon>Hypocreomycetidae</taxon>
        <taxon>Hypocreales</taxon>
        <taxon>Bionectriaceae</taxon>
        <taxon>Hapsidospora</taxon>
    </lineage>
</organism>
<proteinExistence type="predicted"/>
<dbReference type="OrthoDB" id="542013at2759"/>